<evidence type="ECO:0000256" key="1">
    <source>
        <dbReference type="ARBA" id="ARBA00001947"/>
    </source>
</evidence>
<dbReference type="GO" id="GO:0006508">
    <property type="term" value="P:proteolysis"/>
    <property type="evidence" value="ECO:0007669"/>
    <property type="project" value="UniProtKB-KW"/>
</dbReference>
<accession>A0A2W4ZXX2</accession>
<dbReference type="InterPro" id="IPR011055">
    <property type="entry name" value="Dup_hybrid_motif"/>
</dbReference>
<dbReference type="CDD" id="cd12797">
    <property type="entry name" value="M23_peptidase"/>
    <property type="match status" value="1"/>
</dbReference>
<dbReference type="InterPro" id="IPR050570">
    <property type="entry name" value="Cell_wall_metabolism_enzyme"/>
</dbReference>
<dbReference type="GO" id="GO:0046872">
    <property type="term" value="F:metal ion binding"/>
    <property type="evidence" value="ECO:0007669"/>
    <property type="project" value="UniProtKB-KW"/>
</dbReference>
<evidence type="ECO:0000256" key="3">
    <source>
        <dbReference type="ARBA" id="ARBA00022723"/>
    </source>
</evidence>
<evidence type="ECO:0000256" key="6">
    <source>
        <dbReference type="ARBA" id="ARBA00023049"/>
    </source>
</evidence>
<feature type="domain" description="M23ase beta-sheet core" evidence="9">
    <location>
        <begin position="313"/>
        <end position="407"/>
    </location>
</feature>
<evidence type="ECO:0000256" key="5">
    <source>
        <dbReference type="ARBA" id="ARBA00022833"/>
    </source>
</evidence>
<reference evidence="10 11" key="1">
    <citation type="submission" date="2017-08" db="EMBL/GenBank/DDBJ databases">
        <title>Infants hospitalized years apart are colonized by the same room-sourced microbial strains.</title>
        <authorList>
            <person name="Brooks B."/>
            <person name="Olm M.R."/>
            <person name="Firek B.A."/>
            <person name="Baker R."/>
            <person name="Thomas B.C."/>
            <person name="Morowitz M.J."/>
            <person name="Banfield J.F."/>
        </authorList>
    </citation>
    <scope>NUCLEOTIDE SEQUENCE [LARGE SCALE GENOMIC DNA]</scope>
    <source>
        <strain evidence="10">S2_018_000_R2_104</strain>
    </source>
</reference>
<evidence type="ECO:0000256" key="8">
    <source>
        <dbReference type="SAM" id="SignalP"/>
    </source>
</evidence>
<feature type="signal peptide" evidence="8">
    <location>
        <begin position="1"/>
        <end position="20"/>
    </location>
</feature>
<dbReference type="AlphaFoldDB" id="A0A2W4ZXX2"/>
<dbReference type="Pfam" id="PF01551">
    <property type="entry name" value="Peptidase_M23"/>
    <property type="match status" value="1"/>
</dbReference>
<name>A0A2W4ZXX2_9BACT</name>
<sequence length="414" mass="45575">MKYTIAFIFLIFILSAPAMAQDDAEAVRPAVHPARQLEREKTEREARKSTLEKEAKKINAELEDTQKDLVGIAGEIKKNEAELNKLDLRIRDGRKEQFAIEKRLKKDKGAIGDLVLALERLNRTPPEAIIASPGAPLETAQSAMLLQGILPDIYGRAENLKKDLTRLSELIKQLQDDQEQAKKTGADLAEKQTKIAALLEKRKDLYARNRSDVKEEEAALKDISTRASNLKDLVSRIEEREKAAAEEERTRLASIERKARSLPKAQQKEIKQAALTASPSRTTPIPRPGSAQLPVSGMIKTGFRQMDDIGAESQGLTIESRPSGLVVAPMGGVVRYAGTFKNYGRIIIVEHQKEYHSLIAGLARIDTVVGQSVAAGEPVGVLPKTSSEGGRPTLYYELRLKGEPVNPAKKIAGL</sequence>
<dbReference type="PANTHER" id="PTHR21666">
    <property type="entry name" value="PEPTIDASE-RELATED"/>
    <property type="match status" value="1"/>
</dbReference>
<dbReference type="InterPro" id="IPR016047">
    <property type="entry name" value="M23ase_b-sheet_dom"/>
</dbReference>
<keyword evidence="3" id="KW-0479">Metal-binding</keyword>
<comment type="caution">
    <text evidence="10">The sequence shown here is derived from an EMBL/GenBank/DDBJ whole genome shotgun (WGS) entry which is preliminary data.</text>
</comment>
<feature type="chain" id="PRO_5016049358" evidence="8">
    <location>
        <begin position="21"/>
        <end position="414"/>
    </location>
</feature>
<keyword evidence="2" id="KW-0645">Protease</keyword>
<dbReference type="PANTHER" id="PTHR21666:SF288">
    <property type="entry name" value="CELL DIVISION PROTEIN YTFB"/>
    <property type="match status" value="1"/>
</dbReference>
<feature type="region of interest" description="Disordered" evidence="7">
    <location>
        <begin position="31"/>
        <end position="52"/>
    </location>
</feature>
<gene>
    <name evidence="10" type="ORF">DI626_07255</name>
</gene>
<keyword evidence="4" id="KW-0378">Hydrolase</keyword>
<evidence type="ECO:0000256" key="4">
    <source>
        <dbReference type="ARBA" id="ARBA00022801"/>
    </source>
</evidence>
<evidence type="ECO:0000259" key="9">
    <source>
        <dbReference type="Pfam" id="PF01551"/>
    </source>
</evidence>
<dbReference type="GO" id="GO:0004222">
    <property type="term" value="F:metalloendopeptidase activity"/>
    <property type="evidence" value="ECO:0007669"/>
    <property type="project" value="TreeGrafter"/>
</dbReference>
<protein>
    <submittedName>
        <fullName evidence="10">Peptidase M23</fullName>
    </submittedName>
</protein>
<evidence type="ECO:0000313" key="11">
    <source>
        <dbReference type="Proteomes" id="UP000249557"/>
    </source>
</evidence>
<feature type="compositionally biased region" description="Basic and acidic residues" evidence="7">
    <location>
        <begin position="35"/>
        <end position="52"/>
    </location>
</feature>
<organism evidence="10 11">
    <name type="scientific">Micavibrio aeruginosavorus</name>
    <dbReference type="NCBI Taxonomy" id="349221"/>
    <lineage>
        <taxon>Bacteria</taxon>
        <taxon>Pseudomonadati</taxon>
        <taxon>Bdellovibrionota</taxon>
        <taxon>Bdellovibrionia</taxon>
        <taxon>Bdellovibrionales</taxon>
        <taxon>Pseudobdellovibrionaceae</taxon>
        <taxon>Micavibrio</taxon>
    </lineage>
</organism>
<comment type="cofactor">
    <cofactor evidence="1">
        <name>Zn(2+)</name>
        <dbReference type="ChEBI" id="CHEBI:29105"/>
    </cofactor>
</comment>
<keyword evidence="8" id="KW-0732">Signal</keyword>
<feature type="region of interest" description="Disordered" evidence="7">
    <location>
        <begin position="241"/>
        <end position="294"/>
    </location>
</feature>
<feature type="compositionally biased region" description="Basic and acidic residues" evidence="7">
    <location>
        <begin position="241"/>
        <end position="259"/>
    </location>
</feature>
<evidence type="ECO:0000256" key="2">
    <source>
        <dbReference type="ARBA" id="ARBA00022670"/>
    </source>
</evidence>
<proteinExistence type="predicted"/>
<dbReference type="EMBL" id="QFNK01000141">
    <property type="protein sequence ID" value="PZO85722.1"/>
    <property type="molecule type" value="Genomic_DNA"/>
</dbReference>
<keyword evidence="5" id="KW-0862">Zinc</keyword>
<dbReference type="Proteomes" id="UP000249557">
    <property type="component" value="Unassembled WGS sequence"/>
</dbReference>
<dbReference type="SUPFAM" id="SSF51261">
    <property type="entry name" value="Duplicated hybrid motif"/>
    <property type="match status" value="1"/>
</dbReference>
<evidence type="ECO:0000256" key="7">
    <source>
        <dbReference type="SAM" id="MobiDB-lite"/>
    </source>
</evidence>
<dbReference type="Gene3D" id="2.70.70.10">
    <property type="entry name" value="Glucose Permease (Domain IIA)"/>
    <property type="match status" value="1"/>
</dbReference>
<evidence type="ECO:0000313" key="10">
    <source>
        <dbReference type="EMBL" id="PZO85722.1"/>
    </source>
</evidence>
<keyword evidence="6" id="KW-0482">Metalloprotease</keyword>